<keyword evidence="2" id="KW-1185">Reference proteome</keyword>
<organism evidence="1 2">
    <name type="scientific">Melghirimyces algeriensis</name>
    <dbReference type="NCBI Taxonomy" id="910412"/>
    <lineage>
        <taxon>Bacteria</taxon>
        <taxon>Bacillati</taxon>
        <taxon>Bacillota</taxon>
        <taxon>Bacilli</taxon>
        <taxon>Bacillales</taxon>
        <taxon>Thermoactinomycetaceae</taxon>
        <taxon>Melghirimyces</taxon>
    </lineage>
</organism>
<proteinExistence type="predicted"/>
<accession>A0A521EAS1</accession>
<evidence type="ECO:0000313" key="2">
    <source>
        <dbReference type="Proteomes" id="UP000315636"/>
    </source>
</evidence>
<name>A0A521EAS1_9BACL</name>
<gene>
    <name evidence="1" type="ORF">SAMN06264849_10891</name>
</gene>
<sequence length="36" mass="4174">MKMLIHASASVVKGIRMSQNRKQLDDLPSEYFIPRL</sequence>
<reference evidence="1 2" key="1">
    <citation type="submission" date="2017-05" db="EMBL/GenBank/DDBJ databases">
        <authorList>
            <person name="Varghese N."/>
            <person name="Submissions S."/>
        </authorList>
    </citation>
    <scope>NUCLEOTIDE SEQUENCE [LARGE SCALE GENOMIC DNA]</scope>
    <source>
        <strain evidence="1 2">DSM 45474</strain>
    </source>
</reference>
<dbReference type="AlphaFoldDB" id="A0A521EAS1"/>
<protein>
    <submittedName>
        <fullName evidence="1">Uncharacterized protein</fullName>
    </submittedName>
</protein>
<dbReference type="Proteomes" id="UP000315636">
    <property type="component" value="Unassembled WGS sequence"/>
</dbReference>
<dbReference type="EMBL" id="FXTI01000008">
    <property type="protein sequence ID" value="SMO80260.1"/>
    <property type="molecule type" value="Genomic_DNA"/>
</dbReference>
<evidence type="ECO:0000313" key="1">
    <source>
        <dbReference type="EMBL" id="SMO80260.1"/>
    </source>
</evidence>